<dbReference type="EMBL" id="JRNS01000128">
    <property type="protein sequence ID" value="KGF54769.1"/>
    <property type="molecule type" value="Genomic_DNA"/>
</dbReference>
<reference evidence="1 2" key="1">
    <citation type="submission" date="2014-07" db="EMBL/GenBank/DDBJ databases">
        <authorList>
            <person name="McCorrison J."/>
            <person name="Sanka R."/>
            <person name="Torralba M."/>
            <person name="Gillis M."/>
            <person name="Haft D.H."/>
            <person name="Methe B."/>
            <person name="Sutton G."/>
            <person name="Nelson K.E."/>
        </authorList>
    </citation>
    <scope>NUCLEOTIDE SEQUENCE [LARGE SCALE GENOMIC DNA]</scope>
    <source>
        <strain evidence="1 2">DNF00666</strain>
    </source>
</reference>
<gene>
    <name evidence="1" type="ORF">HMPREF0661_01980</name>
</gene>
<dbReference type="GO" id="GO:0004305">
    <property type="term" value="F:ethanolamine kinase activity"/>
    <property type="evidence" value="ECO:0007669"/>
    <property type="project" value="TreeGrafter"/>
</dbReference>
<organism evidence="1 2">
    <name type="scientific">Prevotella melaninogenica DNF00666</name>
    <dbReference type="NCBI Taxonomy" id="1401073"/>
    <lineage>
        <taxon>Bacteria</taxon>
        <taxon>Pseudomonadati</taxon>
        <taxon>Bacteroidota</taxon>
        <taxon>Bacteroidia</taxon>
        <taxon>Bacteroidales</taxon>
        <taxon>Prevotellaceae</taxon>
        <taxon>Prevotella</taxon>
    </lineage>
</organism>
<dbReference type="Proteomes" id="UP000029578">
    <property type="component" value="Unassembled WGS sequence"/>
</dbReference>
<accession>A0A096DB83</accession>
<evidence type="ECO:0000313" key="2">
    <source>
        <dbReference type="Proteomes" id="UP000029578"/>
    </source>
</evidence>
<dbReference type="Gene3D" id="3.90.550.10">
    <property type="entry name" value="Spore Coat Polysaccharide Biosynthesis Protein SpsA, Chain A"/>
    <property type="match status" value="1"/>
</dbReference>
<dbReference type="SUPFAM" id="SSF53448">
    <property type="entry name" value="Nucleotide-diphospho-sugar transferases"/>
    <property type="match status" value="1"/>
</dbReference>
<dbReference type="PANTHER" id="PTHR22603:SF66">
    <property type="entry name" value="ETHANOLAMINE KINASE"/>
    <property type="match status" value="1"/>
</dbReference>
<dbReference type="AlphaFoldDB" id="A0A096DB83"/>
<name>A0A096DB83_9BACT</name>
<dbReference type="GO" id="GO:0005737">
    <property type="term" value="C:cytoplasm"/>
    <property type="evidence" value="ECO:0007669"/>
    <property type="project" value="TreeGrafter"/>
</dbReference>
<dbReference type="Gene3D" id="3.30.200.20">
    <property type="entry name" value="Phosphorylase Kinase, domain 1"/>
    <property type="match status" value="1"/>
</dbReference>
<dbReference type="SUPFAM" id="SSF56112">
    <property type="entry name" value="Protein kinase-like (PK-like)"/>
    <property type="match status" value="1"/>
</dbReference>
<protein>
    <submittedName>
        <fullName evidence="1">Choline kinase</fullName>
    </submittedName>
</protein>
<sequence length="533" mass="62205">MNTAVILAARKEQNSCIPYPLKEFFIGDGRKTCLLERIILILEEYGFSNILIVVGYQKHLFTKFANKNVQLIDNEEYEFTSSMGSLAVVEPYIKEDFLLIESDTFFEKKLIERLSKVEDGNCFCITEESGNRDEAFVQLRQGRVQRISKDYHQISHIDGEMIGVTRINKETFYLMCRAYEQATNKRVNYEYLLLDNTELIDRRFLMFPNLIWGEADNEDDFRLLSNYVYPRLRRKENPYDKENLYAHLRKIFSEKHIDDSWQIEQIGGMSNKNFKVTSPDGYEYVLRVPGIGSEGMVERNNEDVNGMLGCRLGLNPSIRYFDKNTGIKLADFIHNAEPLNVGTVQRMSNMKQIAAIFRTLHSSKVRFNNEFNIFHEIVKYEKLLTKARGKMYEGFEKVREQVMALEDYLFELGVEVKPCHNDLVAENFIIDENGKIFLIDWEYSGMNDPMADFAALFLENKFTAENVDYVLKKYFDGNVPEGTSQKILAYQVLWDYLWALWTCIKEAEGDDFGTYGLDRYNRAIQNLKSISIK</sequence>
<dbReference type="InterPro" id="IPR011009">
    <property type="entry name" value="Kinase-like_dom_sf"/>
</dbReference>
<proteinExistence type="predicted"/>
<dbReference type="GO" id="GO:0006646">
    <property type="term" value="P:phosphatidylethanolamine biosynthetic process"/>
    <property type="evidence" value="ECO:0007669"/>
    <property type="project" value="TreeGrafter"/>
</dbReference>
<dbReference type="InterPro" id="IPR029044">
    <property type="entry name" value="Nucleotide-diphossugar_trans"/>
</dbReference>
<dbReference type="PANTHER" id="PTHR22603">
    <property type="entry name" value="CHOLINE/ETHANOALAMINE KINASE"/>
    <property type="match status" value="1"/>
</dbReference>
<evidence type="ECO:0000313" key="1">
    <source>
        <dbReference type="EMBL" id="KGF54769.1"/>
    </source>
</evidence>
<keyword evidence="1" id="KW-0808">Transferase</keyword>
<keyword evidence="1" id="KW-0418">Kinase</keyword>
<dbReference type="CDD" id="cd05151">
    <property type="entry name" value="ChoK-like"/>
    <property type="match status" value="1"/>
</dbReference>
<comment type="caution">
    <text evidence="1">The sequence shown here is derived from an EMBL/GenBank/DDBJ whole genome shotgun (WGS) entry which is preliminary data.</text>
</comment>
<dbReference type="Pfam" id="PF01633">
    <property type="entry name" value="Choline_kinase"/>
    <property type="match status" value="1"/>
</dbReference>
<dbReference type="RefSeq" id="WP_036862251.1">
    <property type="nucleotide sequence ID" value="NZ_JRNS01000128.1"/>
</dbReference>
<dbReference type="Gene3D" id="3.90.1200.10">
    <property type="match status" value="1"/>
</dbReference>